<sequence>MAKEALIWFVVTVLPGGEFEARPYEFERSCRVVAEAFQRINEQVDNGKQSYCRRMTERQLDALAMPEAMLR</sequence>
<evidence type="ECO:0000313" key="2">
    <source>
        <dbReference type="Proteomes" id="UP001220964"/>
    </source>
</evidence>
<comment type="caution">
    <text evidence="1">The sequence shown here is derived from an EMBL/GenBank/DDBJ whole genome shotgun (WGS) entry which is preliminary data.</text>
</comment>
<dbReference type="EMBL" id="JARGYC010000075">
    <property type="protein sequence ID" value="MDF0603112.1"/>
    <property type="molecule type" value="Genomic_DNA"/>
</dbReference>
<dbReference type="Proteomes" id="UP001220964">
    <property type="component" value="Unassembled WGS sequence"/>
</dbReference>
<gene>
    <name evidence="1" type="ORF">P1J78_20390</name>
</gene>
<dbReference type="AlphaFoldDB" id="A0AAE3TAC0"/>
<organism evidence="1 2">
    <name type="scientific">Psychromarinibacter sediminicola</name>
    <dbReference type="NCBI Taxonomy" id="3033385"/>
    <lineage>
        <taxon>Bacteria</taxon>
        <taxon>Pseudomonadati</taxon>
        <taxon>Pseudomonadota</taxon>
        <taxon>Alphaproteobacteria</taxon>
        <taxon>Rhodobacterales</taxon>
        <taxon>Paracoccaceae</taxon>
        <taxon>Psychromarinibacter</taxon>
    </lineage>
</organism>
<keyword evidence="2" id="KW-1185">Reference proteome</keyword>
<proteinExistence type="predicted"/>
<dbReference type="RefSeq" id="WP_275569236.1">
    <property type="nucleotide sequence ID" value="NZ_JARGYC010000075.1"/>
</dbReference>
<evidence type="ECO:0000313" key="1">
    <source>
        <dbReference type="EMBL" id="MDF0603112.1"/>
    </source>
</evidence>
<reference evidence="1" key="1">
    <citation type="submission" date="2023-03" db="EMBL/GenBank/DDBJ databases">
        <title>Multiphase analysis and comparison of six strains from genera Psychromarinibacter, Lutimaribacter, and Maritimibacter, including a novel species: Psychromarinibacter sediminicola sp. nov.</title>
        <authorList>
            <person name="Wang Y.-H."/>
            <person name="Ye M.-Q."/>
            <person name="Du Z.-J."/>
        </authorList>
    </citation>
    <scope>NUCLEOTIDE SEQUENCE</scope>
    <source>
        <strain evidence="1">C21-152</strain>
    </source>
</reference>
<accession>A0AAE3TAC0</accession>
<name>A0AAE3TAC0_9RHOB</name>
<protein>
    <submittedName>
        <fullName evidence="1">Uncharacterized protein</fullName>
    </submittedName>
</protein>